<dbReference type="EMBL" id="CP036276">
    <property type="protein sequence ID" value="QDU44483.1"/>
    <property type="molecule type" value="Genomic_DNA"/>
</dbReference>
<dbReference type="PANTHER" id="PTHR37464">
    <property type="entry name" value="BLL2463 PROTEIN"/>
    <property type="match status" value="1"/>
</dbReference>
<dbReference type="InterPro" id="IPR024163">
    <property type="entry name" value="Aerotolerance_reg_N"/>
</dbReference>
<keyword evidence="1" id="KW-0472">Membrane</keyword>
<evidence type="ECO:0000256" key="1">
    <source>
        <dbReference type="SAM" id="Phobius"/>
    </source>
</evidence>
<organism evidence="3 4">
    <name type="scientific">Symmachiella dynata</name>
    <dbReference type="NCBI Taxonomy" id="2527995"/>
    <lineage>
        <taxon>Bacteria</taxon>
        <taxon>Pseudomonadati</taxon>
        <taxon>Planctomycetota</taxon>
        <taxon>Planctomycetia</taxon>
        <taxon>Planctomycetales</taxon>
        <taxon>Planctomycetaceae</taxon>
        <taxon>Symmachiella</taxon>
    </lineage>
</organism>
<dbReference type="RefSeq" id="WP_145376840.1">
    <property type="nucleotide sequence ID" value="NZ_CP036276.1"/>
</dbReference>
<dbReference type="KEGG" id="sdyn:Mal52_29650"/>
<feature type="domain" description="Aerotolerance regulator N-terminal" evidence="2">
    <location>
        <begin position="1"/>
        <end position="78"/>
    </location>
</feature>
<keyword evidence="4" id="KW-1185">Reference proteome</keyword>
<evidence type="ECO:0000313" key="3">
    <source>
        <dbReference type="EMBL" id="QDU44483.1"/>
    </source>
</evidence>
<feature type="transmembrane region" description="Helical" evidence="1">
    <location>
        <begin position="55"/>
        <end position="75"/>
    </location>
</feature>
<proteinExistence type="predicted"/>
<evidence type="ECO:0000259" key="2">
    <source>
        <dbReference type="Pfam" id="PF07584"/>
    </source>
</evidence>
<dbReference type="Pfam" id="PF07584">
    <property type="entry name" value="BatA"/>
    <property type="match status" value="1"/>
</dbReference>
<dbReference type="Proteomes" id="UP000319383">
    <property type="component" value="Chromosome"/>
</dbReference>
<feature type="transmembrane region" description="Helical" evidence="1">
    <location>
        <begin position="580"/>
        <end position="602"/>
    </location>
</feature>
<protein>
    <recommendedName>
        <fullName evidence="2">Aerotolerance regulator N-terminal domain-containing protein</fullName>
    </recommendedName>
</protein>
<reference evidence="3 4" key="1">
    <citation type="submission" date="2019-02" db="EMBL/GenBank/DDBJ databases">
        <title>Deep-cultivation of Planctomycetes and their phenomic and genomic characterization uncovers novel biology.</title>
        <authorList>
            <person name="Wiegand S."/>
            <person name="Jogler M."/>
            <person name="Boedeker C."/>
            <person name="Pinto D."/>
            <person name="Vollmers J."/>
            <person name="Rivas-Marin E."/>
            <person name="Kohn T."/>
            <person name="Peeters S.H."/>
            <person name="Heuer A."/>
            <person name="Rast P."/>
            <person name="Oberbeckmann S."/>
            <person name="Bunk B."/>
            <person name="Jeske O."/>
            <person name="Meyerdierks A."/>
            <person name="Storesund J.E."/>
            <person name="Kallscheuer N."/>
            <person name="Luecker S."/>
            <person name="Lage O.M."/>
            <person name="Pohl T."/>
            <person name="Merkel B.J."/>
            <person name="Hornburger P."/>
            <person name="Mueller R.-W."/>
            <person name="Bruemmer F."/>
            <person name="Labrenz M."/>
            <person name="Spormann A.M."/>
            <person name="Op den Camp H."/>
            <person name="Overmann J."/>
            <person name="Amann R."/>
            <person name="Jetten M.S.M."/>
            <person name="Mascher T."/>
            <person name="Medema M.H."/>
            <person name="Devos D.P."/>
            <person name="Kaster A.-K."/>
            <person name="Ovreas L."/>
            <person name="Rohde M."/>
            <person name="Galperin M.Y."/>
            <person name="Jogler C."/>
        </authorList>
    </citation>
    <scope>NUCLEOTIDE SEQUENCE [LARGE SCALE GENOMIC DNA]</scope>
    <source>
        <strain evidence="3 4">Mal52</strain>
    </source>
</reference>
<evidence type="ECO:0000313" key="4">
    <source>
        <dbReference type="Proteomes" id="UP000319383"/>
    </source>
</evidence>
<sequence length="609" mass="65786">MTFANPLGLLGLLSLPVILGIHLYHRRFPPLEIAGLHLWAVESEVRLAGRRRDRLPITLTLILELLAALFLTLIISQPRFGEVDSVTHLVAVLDDSASMSGGPPGEATFREQAIGELRQRMDEYGSDSVVTLIQSGARPVMLAGPAVPWSEAETRLSQWQPQATRHNFAPAWDLAQQVADQTGQLLFLTDHVPTTETNPAAMEIISVGRKLENVAVTTAVWEFDAATGVGNVHLRLTNLGEEAADAQVTGRSGSTPIFEKAITIPAGGKSALNLTVPGGVGKLNIDVTSPRDGLVLDNRVQLIEPQVRTVGVAVELPEGPARDLFRRSLQALPNVAVVSADAADLIVTTSDRLPAAESNAWWLGIGPLNPSEAARKAAKNLIGPYVIEKENPLLDGVTLAGVIWAGVQPVTQEATPLISVGKTPLLAQLVGTRAAAYLLNIDLEQSSLSESPDWPILISNLIELRRSDLPGLNRWNYRLGEGVRFRLYNGLVDPAGESDPKPLMLVHDGGQRTLPRGSVIDILPPNTAGVYEIREGESTVGRFAVNFEDAEESNLKLLFPGGRQPAQPNPTALYQIDPKYSWILVAATFLTLVLLLLNWWVVKSPRTAA</sequence>
<gene>
    <name evidence="3" type="ORF">Mal52_29650</name>
</gene>
<feature type="transmembrane region" description="Helical" evidence="1">
    <location>
        <begin position="6"/>
        <end position="24"/>
    </location>
</feature>
<dbReference type="AlphaFoldDB" id="A0A517ZPW4"/>
<accession>A0A517ZPW4</accession>
<dbReference type="PANTHER" id="PTHR37464:SF1">
    <property type="entry name" value="BLL2463 PROTEIN"/>
    <property type="match status" value="1"/>
</dbReference>
<keyword evidence="1" id="KW-1133">Transmembrane helix</keyword>
<name>A0A517ZPW4_9PLAN</name>
<keyword evidence="1" id="KW-0812">Transmembrane</keyword>